<proteinExistence type="predicted"/>
<dbReference type="HOGENOM" id="CLU_073547_2_0_9"/>
<dbReference type="SUPFAM" id="SSF53448">
    <property type="entry name" value="Nucleotide-diphospho-sugar transferases"/>
    <property type="match status" value="1"/>
</dbReference>
<dbReference type="eggNOG" id="COG3774">
    <property type="taxonomic scope" value="Bacteria"/>
</dbReference>
<dbReference type="InterPro" id="IPR007577">
    <property type="entry name" value="GlycoTrfase_DXD_sugar-bd_CS"/>
</dbReference>
<comment type="caution">
    <text evidence="2">The sequence shown here is derived from an EMBL/GenBank/DDBJ whole genome shotgun (WGS) entry which is preliminary data.</text>
</comment>
<reference evidence="2" key="1">
    <citation type="submission" date="2012-11" db="EMBL/GenBank/DDBJ databases">
        <title>Dependencies among metagenomic species, viruses, plasmids and units of genetic variation.</title>
        <authorList>
            <person name="Nielsen H.B."/>
            <person name="Almeida M."/>
            <person name="Juncker A.S."/>
            <person name="Rasmussen S."/>
            <person name="Li J."/>
            <person name="Sunagawa S."/>
            <person name="Plichta D."/>
            <person name="Gautier L."/>
            <person name="Le Chatelier E."/>
            <person name="Peletier E."/>
            <person name="Bonde I."/>
            <person name="Nielsen T."/>
            <person name="Manichanh C."/>
            <person name="Arumugam M."/>
            <person name="Batto J."/>
            <person name="Santos M.B.Q.D."/>
            <person name="Blom N."/>
            <person name="Borruel N."/>
            <person name="Burgdorf K.S."/>
            <person name="Boumezbeur F."/>
            <person name="Casellas F."/>
            <person name="Dore J."/>
            <person name="Guarner F."/>
            <person name="Hansen T."/>
            <person name="Hildebrand F."/>
            <person name="Kaas R.S."/>
            <person name="Kennedy S."/>
            <person name="Kristiansen K."/>
            <person name="Kultima J.R."/>
            <person name="Leonard P."/>
            <person name="Levenez F."/>
            <person name="Lund O."/>
            <person name="Moumen B."/>
            <person name="Le Paslier D."/>
            <person name="Pons N."/>
            <person name="Pedersen O."/>
            <person name="Prifti E."/>
            <person name="Qin J."/>
            <person name="Raes J."/>
            <person name="Tap J."/>
            <person name="Tims S."/>
            <person name="Ussery D.W."/>
            <person name="Yamada T."/>
            <person name="MetaHit consortium"/>
            <person name="Renault P."/>
            <person name="Sicheritz-Ponten T."/>
            <person name="Bork P."/>
            <person name="Wang J."/>
            <person name="Brunak S."/>
            <person name="Ehrlich S.D."/>
        </authorList>
    </citation>
    <scope>NUCLEOTIDE SEQUENCE [LARGE SCALE GENOMIC DNA]</scope>
</reference>
<dbReference type="InterPro" id="IPR051706">
    <property type="entry name" value="Glycosyltransferase_domain"/>
</dbReference>
<dbReference type="PANTHER" id="PTHR32385:SF15">
    <property type="entry name" value="INOSITOL PHOSPHOCERAMIDE MANNOSYLTRANSFERASE 1"/>
    <property type="match status" value="1"/>
</dbReference>
<dbReference type="AlphaFoldDB" id="R6IMK7"/>
<dbReference type="GO" id="GO:0000030">
    <property type="term" value="F:mannosyltransferase activity"/>
    <property type="evidence" value="ECO:0007669"/>
    <property type="project" value="TreeGrafter"/>
</dbReference>
<evidence type="ECO:0000256" key="1">
    <source>
        <dbReference type="ARBA" id="ARBA00022679"/>
    </source>
</evidence>
<dbReference type="STRING" id="1262914.BN533_01667"/>
<keyword evidence="1" id="KW-0808">Transferase</keyword>
<dbReference type="EMBL" id="CBDS010000087">
    <property type="protein sequence ID" value="CDB46611.1"/>
    <property type="molecule type" value="Genomic_DNA"/>
</dbReference>
<dbReference type="Gene3D" id="3.90.550.20">
    <property type="match status" value="1"/>
</dbReference>
<gene>
    <name evidence="2" type="ORF">BN533_01667</name>
</gene>
<protein>
    <submittedName>
        <fullName evidence="2">Polysaccharide biosynthesis protein CpsM</fullName>
    </submittedName>
</protein>
<dbReference type="RefSeq" id="WP_021718567.1">
    <property type="nucleotide sequence ID" value="NZ_CAUERG010000002.1"/>
</dbReference>
<dbReference type="Pfam" id="PF04488">
    <property type="entry name" value="Gly_transf_sug"/>
    <property type="match status" value="1"/>
</dbReference>
<dbReference type="PANTHER" id="PTHR32385">
    <property type="entry name" value="MANNOSYL PHOSPHORYLINOSITOL CERAMIDE SYNTHASE"/>
    <property type="match status" value="1"/>
</dbReference>
<evidence type="ECO:0000313" key="2">
    <source>
        <dbReference type="EMBL" id="CDB46611.1"/>
    </source>
</evidence>
<dbReference type="InterPro" id="IPR029044">
    <property type="entry name" value="Nucleotide-diphossugar_trans"/>
</dbReference>
<sequence length="247" mass="29062">MIPKIIHYCWFGRKPLPADVEKYIKSWKHYCPDYEIIRWDESNFDVTENEYCREAYDNKKYAFVADYVRLKVVYDYGGIYMDSDVEVVKNMDELLPYNVVLGYESDIGLMTGTYGACRNNSLIKIFLDYYNGRKFVMPDGSFDLTTNVVIITNIIKNKYNYILDGKRNIIDDGVLILPFDYLCAKRLMDGKIVQTDNTYTIHHFSGSWIPRKDKFKKYIRVFVANIFGEQVVLKLRRIARIIFGGKK</sequence>
<dbReference type="GO" id="GO:0051999">
    <property type="term" value="P:mannosyl-inositol phosphorylceramide biosynthetic process"/>
    <property type="evidence" value="ECO:0007669"/>
    <property type="project" value="TreeGrafter"/>
</dbReference>
<dbReference type="GO" id="GO:0016020">
    <property type="term" value="C:membrane"/>
    <property type="evidence" value="ECO:0007669"/>
    <property type="project" value="GOC"/>
</dbReference>
<accession>R6IMK7</accession>
<organism evidence="2">
    <name type="scientific">Phascolarctobacterium faecium</name>
    <dbReference type="NCBI Taxonomy" id="33025"/>
    <lineage>
        <taxon>Bacteria</taxon>
        <taxon>Bacillati</taxon>
        <taxon>Bacillota</taxon>
        <taxon>Negativicutes</taxon>
        <taxon>Acidaminococcales</taxon>
        <taxon>Acidaminococcaceae</taxon>
        <taxon>Phascolarctobacterium</taxon>
    </lineage>
</organism>
<name>R6IMK7_9FIRM</name>